<keyword evidence="2" id="KW-1185">Reference proteome</keyword>
<proteinExistence type="predicted"/>
<name>A0ACC2VRB5_9TREE</name>
<dbReference type="Proteomes" id="UP001227268">
    <property type="component" value="Unassembled WGS sequence"/>
</dbReference>
<evidence type="ECO:0000313" key="2">
    <source>
        <dbReference type="Proteomes" id="UP001227268"/>
    </source>
</evidence>
<comment type="caution">
    <text evidence="1">The sequence shown here is derived from an EMBL/GenBank/DDBJ whole genome shotgun (WGS) entry which is preliminary data.</text>
</comment>
<organism evidence="1 2">
    <name type="scientific">Naganishia friedmannii</name>
    <dbReference type="NCBI Taxonomy" id="89922"/>
    <lineage>
        <taxon>Eukaryota</taxon>
        <taxon>Fungi</taxon>
        <taxon>Dikarya</taxon>
        <taxon>Basidiomycota</taxon>
        <taxon>Agaricomycotina</taxon>
        <taxon>Tremellomycetes</taxon>
        <taxon>Filobasidiales</taxon>
        <taxon>Filobasidiaceae</taxon>
        <taxon>Naganishia</taxon>
    </lineage>
</organism>
<protein>
    <submittedName>
        <fullName evidence="1">Uncharacterized protein</fullName>
    </submittedName>
</protein>
<sequence length="1204" mass="126003">MASGPTGARYISGLPVSADSATIPVTAAPTALSATSPTKPYTFSTPSPSASPSPSAAPSPVIREAVSLPRNDDDQVPKDFDNEHRVGSSKNLTADAPIDAGDNDFNTSSNQNTSNAHFVRTGSNSEPFAEQGFSGHGLRISGDSASRRSLLASLQVRAVVDVVIGPFYGYALDFGVTEVPVGWTPEEEACEAEEEGKTATEKQAELSSVIHGRRDVGSMYKAETAKAKAGREADEEKTRRMQQRLIDNDELGRKRQMDYAALVEQQKTQHEALMQSLQRDADEHETKRQRDADEREAKRQREHELAIAEAKKSAARSDRATAAALKTKEHYEHLACSLLVALSLLASYVAIRAFLFVGYGLFRWIKFLSRRAKQPMNGSLQPPDDGPPPSDAPAPPKDDDLPSEDDQTPLDNGPPPPDAPAPLKDDALSSDENQTPPDNSNQSDESATPSDDEANGLCGDSDVSGILDVSSGDGVNGSGDVVDGSGDGTGDSGNDDGSGDNTDGPGDDSNVSGDDSDGSGDEDADDSDPPSEDDVSGRAPPTAEQSVSSVTSAAPAIEQQASAAGTTPLSASSSSRSNDGDSLAAAQAPEIPAAPQQPGRSLDAVIEYIKAEREIVTREVEQKRLAEYVELYPNVFGNGNFVPPLRRNPDPTFGTSVVSGQAPGVTMFRKALTNSHRRLAVLGMGEGTDVAPSWANRSAVIQEMETNAAALSTRSVPATPVSTSASSTARAQLNQSAQPIVRNSVKSVGPQADGPQVKSNKSSQARSGVSYAAAASASLPVSHSNGPLPPSNDPLPPSNGPLPASESPVPPARQNSREVAKPPSEFNDTTLAEINTDAAIAALTSSSSFKSQRPASSGRALSCERLVQFDQIVNSDAVSESDNGEGVSGRVAPTLKNSVGAIFSSAPAVDQQASVPSTTSIEALGSRSNDTEKLAAALLSSSTSLANEEVPAAPQRPKCSVDAVLQGLDVGRWLATQKKEQKELTANVPLYVSGTLVPTLHRASSPTSTLRPAVTAAPGKLGDSARYGQSSGVALLERALDNSHRPPEVLEMREVNDVVPTSPHRSMYMQEGRAIVTAHVNRAAPATSVRLSSKSTAPAHLNRSISTSVRTSVKSVATGVNACPVNANRFSQAGSGVSSDTTASQSLPQTHNRGPVPPTRQNGQQAARLPGRTGDAKVPKVAADAPPRVHNPKYYFEDGGKKPH</sequence>
<evidence type="ECO:0000313" key="1">
    <source>
        <dbReference type="EMBL" id="KAJ9101872.1"/>
    </source>
</evidence>
<dbReference type="EMBL" id="JASBWT010000009">
    <property type="protein sequence ID" value="KAJ9101872.1"/>
    <property type="molecule type" value="Genomic_DNA"/>
</dbReference>
<accession>A0ACC2VRB5</accession>
<reference evidence="1" key="1">
    <citation type="submission" date="2023-04" db="EMBL/GenBank/DDBJ databases">
        <title>Draft Genome sequencing of Naganishia species isolated from polar environments using Oxford Nanopore Technology.</title>
        <authorList>
            <person name="Leo P."/>
            <person name="Venkateswaran K."/>
        </authorList>
    </citation>
    <scope>NUCLEOTIDE SEQUENCE</scope>
    <source>
        <strain evidence="1">MNA-CCFEE 5423</strain>
    </source>
</reference>
<gene>
    <name evidence="1" type="ORF">QFC21_003212</name>
</gene>